<dbReference type="OrthoDB" id="9808200at2"/>
<evidence type="ECO:0000259" key="8">
    <source>
        <dbReference type="PROSITE" id="PS50253"/>
    </source>
</evidence>
<feature type="transmembrane region" description="Helical" evidence="7">
    <location>
        <begin position="50"/>
        <end position="75"/>
    </location>
</feature>
<feature type="transmembrane region" description="Helical" evidence="7">
    <location>
        <begin position="87"/>
        <end position="105"/>
    </location>
</feature>
<evidence type="ECO:0000313" key="9">
    <source>
        <dbReference type="EMBL" id="KAB1070265.1"/>
    </source>
</evidence>
<comment type="similarity">
    <text evidence="2 6">Belongs to the cytochrome c oxidase subunit 3 family.</text>
</comment>
<dbReference type="RefSeq" id="WP_151005363.1">
    <property type="nucleotide sequence ID" value="NZ_BPQY01000514.1"/>
</dbReference>
<feature type="transmembrane region" description="Helical" evidence="7">
    <location>
        <begin position="151"/>
        <end position="178"/>
    </location>
</feature>
<evidence type="ECO:0000256" key="5">
    <source>
        <dbReference type="ARBA" id="ARBA00023136"/>
    </source>
</evidence>
<dbReference type="InterPro" id="IPR000298">
    <property type="entry name" value="Cyt_c_oxidase-like_su3"/>
</dbReference>
<evidence type="ECO:0000256" key="4">
    <source>
        <dbReference type="ARBA" id="ARBA00022989"/>
    </source>
</evidence>
<feature type="transmembrane region" description="Helical" evidence="7">
    <location>
        <begin position="198"/>
        <end position="216"/>
    </location>
</feature>
<dbReference type="SUPFAM" id="SSF81452">
    <property type="entry name" value="Cytochrome c oxidase subunit III-like"/>
    <property type="match status" value="1"/>
</dbReference>
<dbReference type="Proteomes" id="UP000474159">
    <property type="component" value="Unassembled WGS sequence"/>
</dbReference>
<dbReference type="GO" id="GO:0005886">
    <property type="term" value="C:plasma membrane"/>
    <property type="evidence" value="ECO:0007669"/>
    <property type="project" value="UniProtKB-SubCell"/>
</dbReference>
<dbReference type="EMBL" id="VZZK01000065">
    <property type="protein sequence ID" value="KAB1070265.1"/>
    <property type="molecule type" value="Genomic_DNA"/>
</dbReference>
<keyword evidence="10" id="KW-1185">Reference proteome</keyword>
<evidence type="ECO:0000256" key="6">
    <source>
        <dbReference type="RuleBase" id="RU003376"/>
    </source>
</evidence>
<dbReference type="PANTHER" id="PTHR11403:SF10">
    <property type="entry name" value="CYTOCHROME C OXIDASE"/>
    <property type="match status" value="1"/>
</dbReference>
<evidence type="ECO:0000256" key="1">
    <source>
        <dbReference type="ARBA" id="ARBA00004141"/>
    </source>
</evidence>
<comment type="subcellular location">
    <subcellularLocation>
        <location evidence="6">Cell membrane</location>
        <topology evidence="6">Multi-pass membrane protein</topology>
    </subcellularLocation>
    <subcellularLocation>
        <location evidence="1">Membrane</location>
        <topology evidence="1">Multi-pass membrane protein</topology>
    </subcellularLocation>
</comment>
<keyword evidence="5 7" id="KW-0472">Membrane</keyword>
<dbReference type="GO" id="GO:0004129">
    <property type="term" value="F:cytochrome-c oxidase activity"/>
    <property type="evidence" value="ECO:0007669"/>
    <property type="project" value="InterPro"/>
</dbReference>
<dbReference type="PANTHER" id="PTHR11403">
    <property type="entry name" value="CYTOCHROME C OXIDASE SUBUNIT III"/>
    <property type="match status" value="1"/>
</dbReference>
<comment type="caution">
    <text evidence="9">The sequence shown here is derived from an EMBL/GenBank/DDBJ whole genome shotgun (WGS) entry which is preliminary data.</text>
</comment>
<dbReference type="GO" id="GO:0019646">
    <property type="term" value="P:aerobic electron transport chain"/>
    <property type="evidence" value="ECO:0007669"/>
    <property type="project" value="InterPro"/>
</dbReference>
<feature type="domain" description="Heme-copper oxidase subunit III family profile" evidence="8">
    <location>
        <begin position="1"/>
        <end position="220"/>
    </location>
</feature>
<feature type="transmembrane region" description="Helical" evidence="7">
    <location>
        <begin position="117"/>
        <end position="139"/>
    </location>
</feature>
<dbReference type="InterPro" id="IPR035973">
    <property type="entry name" value="Cyt_c_oxidase_su3-like_sf"/>
</dbReference>
<evidence type="ECO:0000313" key="10">
    <source>
        <dbReference type="Proteomes" id="UP000474159"/>
    </source>
</evidence>
<evidence type="ECO:0000256" key="3">
    <source>
        <dbReference type="ARBA" id="ARBA00022692"/>
    </source>
</evidence>
<gene>
    <name evidence="9" type="ORF">F6X53_30275</name>
</gene>
<accession>A0A6L3SVQ0</accession>
<dbReference type="InterPro" id="IPR024791">
    <property type="entry name" value="Cyt_c/ubiquinol_Oxase_su3"/>
</dbReference>
<keyword evidence="4 7" id="KW-1133">Transmembrane helix</keyword>
<dbReference type="InterPro" id="IPR013833">
    <property type="entry name" value="Cyt_c_oxidase_su3_a-hlx"/>
</dbReference>
<reference evidence="9 10" key="1">
    <citation type="submission" date="2019-09" db="EMBL/GenBank/DDBJ databases">
        <title>YIM 48816 draft genome.</title>
        <authorList>
            <person name="Jiang L."/>
        </authorList>
    </citation>
    <scope>NUCLEOTIDE SEQUENCE [LARGE SCALE GENOMIC DNA]</scope>
    <source>
        <strain evidence="9 10">YIM 48816</strain>
    </source>
</reference>
<dbReference type="AlphaFoldDB" id="A0A6L3SVQ0"/>
<proteinExistence type="inferred from homology"/>
<keyword evidence="3 6" id="KW-0812">Transmembrane</keyword>
<evidence type="ECO:0000256" key="7">
    <source>
        <dbReference type="SAM" id="Phobius"/>
    </source>
</evidence>
<dbReference type="Gene3D" id="1.20.120.80">
    <property type="entry name" value="Cytochrome c oxidase, subunit III, four-helix bundle"/>
    <property type="match status" value="1"/>
</dbReference>
<sequence length="230" mass="24293">MSLVLLYLAALGLVAARWLSRQRLASKPWLEAGPTLALSPRPVAMPTARLGLAVFLAAVGLLFMLLVAAYTMRVPPEIWRRLPDPRIVWLTTGLLIVASLALHGAKGAAAHGERDGALLGLTGAAIATLGFIAGQVLAWRQLADTASVSDAAAAFFILMTALHALHLGGGFVALGIVTARSARAGAVEDAQPAIGLCALYWDALLAIWLVLFGILFRTPWTGWIEALCRT</sequence>
<dbReference type="PROSITE" id="PS50253">
    <property type="entry name" value="COX3"/>
    <property type="match status" value="1"/>
</dbReference>
<organism evidence="9 10">
    <name type="scientific">Methylobacterium soli</name>
    <dbReference type="NCBI Taxonomy" id="553447"/>
    <lineage>
        <taxon>Bacteria</taxon>
        <taxon>Pseudomonadati</taxon>
        <taxon>Pseudomonadota</taxon>
        <taxon>Alphaproteobacteria</taxon>
        <taxon>Hyphomicrobiales</taxon>
        <taxon>Methylobacteriaceae</taxon>
        <taxon>Methylobacterium</taxon>
    </lineage>
</organism>
<protein>
    <submittedName>
        <fullName evidence="9">Cytochrome-c oxidase</fullName>
    </submittedName>
</protein>
<evidence type="ECO:0000256" key="2">
    <source>
        <dbReference type="ARBA" id="ARBA00010581"/>
    </source>
</evidence>
<name>A0A6L3SVQ0_9HYPH</name>